<keyword evidence="2" id="KW-1185">Reference proteome</keyword>
<dbReference type="AlphaFoldDB" id="A0A371GSY5"/>
<evidence type="ECO:0000313" key="2">
    <source>
        <dbReference type="Proteomes" id="UP000257109"/>
    </source>
</evidence>
<reference evidence="1" key="1">
    <citation type="submission" date="2018-05" db="EMBL/GenBank/DDBJ databases">
        <title>Draft genome of Mucuna pruriens seed.</title>
        <authorList>
            <person name="Nnadi N.E."/>
            <person name="Vos R."/>
            <person name="Hasami M.H."/>
            <person name="Devisetty U.K."/>
            <person name="Aguiy J.C."/>
        </authorList>
    </citation>
    <scope>NUCLEOTIDE SEQUENCE [LARGE SCALE GENOMIC DNA]</scope>
    <source>
        <strain evidence="1">JCA_2017</strain>
    </source>
</reference>
<accession>A0A371GSY5</accession>
<dbReference type="EMBL" id="QJKJ01004567">
    <property type="protein sequence ID" value="RDX93630.1"/>
    <property type="molecule type" value="Genomic_DNA"/>
</dbReference>
<gene>
    <name evidence="1" type="ORF">CR513_24084</name>
</gene>
<sequence>MISNATLWSSLIIRRIPTRYKAGSMNGMNSMVPPSTTIAMERRHARGPMIESMEQYNKDLRVEIG</sequence>
<comment type="caution">
    <text evidence="1">The sequence shown here is derived from an EMBL/GenBank/DDBJ whole genome shotgun (WGS) entry which is preliminary data.</text>
</comment>
<feature type="non-terminal residue" evidence="1">
    <location>
        <position position="1"/>
    </location>
</feature>
<evidence type="ECO:0000313" key="1">
    <source>
        <dbReference type="EMBL" id="RDX93630.1"/>
    </source>
</evidence>
<protein>
    <submittedName>
        <fullName evidence="1">Uncharacterized protein</fullName>
    </submittedName>
</protein>
<proteinExistence type="predicted"/>
<name>A0A371GSY5_MUCPR</name>
<dbReference type="Proteomes" id="UP000257109">
    <property type="component" value="Unassembled WGS sequence"/>
</dbReference>
<organism evidence="1 2">
    <name type="scientific">Mucuna pruriens</name>
    <name type="common">Velvet bean</name>
    <name type="synonym">Dolichos pruriens</name>
    <dbReference type="NCBI Taxonomy" id="157652"/>
    <lineage>
        <taxon>Eukaryota</taxon>
        <taxon>Viridiplantae</taxon>
        <taxon>Streptophyta</taxon>
        <taxon>Embryophyta</taxon>
        <taxon>Tracheophyta</taxon>
        <taxon>Spermatophyta</taxon>
        <taxon>Magnoliopsida</taxon>
        <taxon>eudicotyledons</taxon>
        <taxon>Gunneridae</taxon>
        <taxon>Pentapetalae</taxon>
        <taxon>rosids</taxon>
        <taxon>fabids</taxon>
        <taxon>Fabales</taxon>
        <taxon>Fabaceae</taxon>
        <taxon>Papilionoideae</taxon>
        <taxon>50 kb inversion clade</taxon>
        <taxon>NPAAA clade</taxon>
        <taxon>indigoferoid/millettioid clade</taxon>
        <taxon>Phaseoleae</taxon>
        <taxon>Mucuna</taxon>
    </lineage>
</organism>